<dbReference type="Proteomes" id="UP000177515">
    <property type="component" value="Chromosome 1"/>
</dbReference>
<keyword evidence="3" id="KW-1185">Reference proteome</keyword>
<reference evidence="2 3" key="1">
    <citation type="submission" date="2016-10" db="EMBL/GenBank/DDBJ databases">
        <title>Complete genome sequences of three Cupriavidus strains isolated from various Malaysian environments.</title>
        <authorList>
            <person name="Abdullah A.A.-A."/>
            <person name="Shafie N.A.H."/>
            <person name="Lau N.S."/>
        </authorList>
    </citation>
    <scope>NUCLEOTIDE SEQUENCE [LARGE SCALE GENOMIC DNA]</scope>
    <source>
        <strain evidence="2 3">USMAA1020</strain>
    </source>
</reference>
<gene>
    <name evidence="2" type="ORF">BKK80_02205</name>
</gene>
<accession>A0ABM6F0J3</accession>
<evidence type="ECO:0000313" key="3">
    <source>
        <dbReference type="Proteomes" id="UP000177515"/>
    </source>
</evidence>
<protein>
    <submittedName>
        <fullName evidence="2">Potassium-transporting ATPase subunit F</fullName>
    </submittedName>
</protein>
<keyword evidence="1" id="KW-0812">Transmembrane</keyword>
<sequence>MDWADLLGGALAVVVFVYLLIALFRPEKF</sequence>
<name>A0ABM6F0J3_9BURK</name>
<proteinExistence type="predicted"/>
<dbReference type="Pfam" id="PF09604">
    <property type="entry name" value="Potass_KdpF"/>
    <property type="match status" value="1"/>
</dbReference>
<feature type="transmembrane region" description="Helical" evidence="1">
    <location>
        <begin position="6"/>
        <end position="24"/>
    </location>
</feature>
<dbReference type="NCBIfam" id="TIGR02115">
    <property type="entry name" value="potass_kdpF"/>
    <property type="match status" value="1"/>
</dbReference>
<organism evidence="2 3">
    <name type="scientific">Cupriavidus malaysiensis</name>
    <dbReference type="NCBI Taxonomy" id="367825"/>
    <lineage>
        <taxon>Bacteria</taxon>
        <taxon>Pseudomonadati</taxon>
        <taxon>Pseudomonadota</taxon>
        <taxon>Betaproteobacteria</taxon>
        <taxon>Burkholderiales</taxon>
        <taxon>Burkholderiaceae</taxon>
        <taxon>Cupriavidus</taxon>
    </lineage>
</organism>
<dbReference type="RefSeq" id="WP_071010673.1">
    <property type="nucleotide sequence ID" value="NZ_CP017754.1"/>
</dbReference>
<dbReference type="EMBL" id="CP017754">
    <property type="protein sequence ID" value="AOZ04775.1"/>
    <property type="molecule type" value="Genomic_DNA"/>
</dbReference>
<keyword evidence="1" id="KW-1133">Transmembrane helix</keyword>
<evidence type="ECO:0000313" key="2">
    <source>
        <dbReference type="EMBL" id="AOZ04775.1"/>
    </source>
</evidence>
<dbReference type="InterPro" id="IPR011726">
    <property type="entry name" value="KdpF"/>
</dbReference>
<evidence type="ECO:0000256" key="1">
    <source>
        <dbReference type="SAM" id="Phobius"/>
    </source>
</evidence>
<keyword evidence="1" id="KW-0472">Membrane</keyword>